<dbReference type="PROSITE" id="PS01124">
    <property type="entry name" value="HTH_ARAC_FAMILY_2"/>
    <property type="match status" value="1"/>
</dbReference>
<accession>A0A0A5HQI2</accession>
<dbReference type="InterPro" id="IPR009057">
    <property type="entry name" value="Homeodomain-like_sf"/>
</dbReference>
<keyword evidence="1" id="KW-0805">Transcription regulation</keyword>
<evidence type="ECO:0000256" key="1">
    <source>
        <dbReference type="ARBA" id="ARBA00023015"/>
    </source>
</evidence>
<evidence type="ECO:0000313" key="8">
    <source>
        <dbReference type="Proteomes" id="UP000030401"/>
    </source>
</evidence>
<keyword evidence="2" id="KW-0238">DNA-binding</keyword>
<name>A0A0A5HQI2_9BACI</name>
<organism evidence="7 8">
    <name type="scientific">Pontibacillus litoralis JSM 072002</name>
    <dbReference type="NCBI Taxonomy" id="1385512"/>
    <lineage>
        <taxon>Bacteria</taxon>
        <taxon>Bacillati</taxon>
        <taxon>Bacillota</taxon>
        <taxon>Bacilli</taxon>
        <taxon>Bacillales</taxon>
        <taxon>Bacillaceae</taxon>
        <taxon>Pontibacillus</taxon>
    </lineage>
</organism>
<feature type="domain" description="HTH araC/xylS-type" evidence="5">
    <location>
        <begin position="145"/>
        <end position="243"/>
    </location>
</feature>
<keyword evidence="4" id="KW-0597">Phosphoprotein</keyword>
<keyword evidence="8" id="KW-1185">Reference proteome</keyword>
<dbReference type="SUPFAM" id="SSF52172">
    <property type="entry name" value="CheY-like"/>
    <property type="match status" value="1"/>
</dbReference>
<dbReference type="Proteomes" id="UP000030401">
    <property type="component" value="Unassembled WGS sequence"/>
</dbReference>
<evidence type="ECO:0000256" key="2">
    <source>
        <dbReference type="ARBA" id="ARBA00023125"/>
    </source>
</evidence>
<dbReference type="GO" id="GO:0003700">
    <property type="term" value="F:DNA-binding transcription factor activity"/>
    <property type="evidence" value="ECO:0007669"/>
    <property type="project" value="InterPro"/>
</dbReference>
<dbReference type="InterPro" id="IPR020449">
    <property type="entry name" value="Tscrpt_reg_AraC-type_HTH"/>
</dbReference>
<feature type="modified residue" description="4-aspartylphosphate" evidence="4">
    <location>
        <position position="55"/>
    </location>
</feature>
<proteinExistence type="predicted"/>
<dbReference type="SUPFAM" id="SSF46689">
    <property type="entry name" value="Homeodomain-like"/>
    <property type="match status" value="2"/>
</dbReference>
<dbReference type="STRING" id="1385512.N784_06660"/>
<dbReference type="PANTHER" id="PTHR43280:SF2">
    <property type="entry name" value="HTH-TYPE TRANSCRIPTIONAL REGULATOR EXSA"/>
    <property type="match status" value="1"/>
</dbReference>
<evidence type="ECO:0008006" key="9">
    <source>
        <dbReference type="Google" id="ProtNLM"/>
    </source>
</evidence>
<comment type="caution">
    <text evidence="7">The sequence shown here is derived from an EMBL/GenBank/DDBJ whole genome shotgun (WGS) entry which is preliminary data.</text>
</comment>
<dbReference type="SMART" id="SM00342">
    <property type="entry name" value="HTH_ARAC"/>
    <property type="match status" value="1"/>
</dbReference>
<gene>
    <name evidence="7" type="ORF">N784_06660</name>
</gene>
<evidence type="ECO:0000256" key="4">
    <source>
        <dbReference type="PROSITE-ProRule" id="PRU00169"/>
    </source>
</evidence>
<sequence length="263" mass="30998">MCRVLIASPYESDRNYLKEIYRNYFFNVTFIQDATTAEEAYERSETQQPDMLLLDVSASNDEVFQYKTNIVKNHPNVKVILMDNEENFKRAQTAIRCGVIDYLVKPLDEEECKSAIHRAILALNQVSLLHYERKSVTDTTKESASQMMQYVHEHYHEEINLETLARFMHLNKNYVSRFFKETVGMTFVTYLRHYRIEQAKKLLRTSELTVTEISEQVGYPDLTYFSRIFKKETTYTPNQYKNTYQGEHTPADIDHAERIAGDH</sequence>
<evidence type="ECO:0000259" key="6">
    <source>
        <dbReference type="PROSITE" id="PS50110"/>
    </source>
</evidence>
<dbReference type="Pfam" id="PF00072">
    <property type="entry name" value="Response_reg"/>
    <property type="match status" value="1"/>
</dbReference>
<dbReference type="GO" id="GO:0043565">
    <property type="term" value="F:sequence-specific DNA binding"/>
    <property type="evidence" value="ECO:0007669"/>
    <property type="project" value="InterPro"/>
</dbReference>
<evidence type="ECO:0000313" key="7">
    <source>
        <dbReference type="EMBL" id="KGX85882.1"/>
    </source>
</evidence>
<dbReference type="PROSITE" id="PS50110">
    <property type="entry name" value="RESPONSE_REGULATORY"/>
    <property type="match status" value="1"/>
</dbReference>
<feature type="domain" description="Response regulatory" evidence="6">
    <location>
        <begin position="3"/>
        <end position="120"/>
    </location>
</feature>
<dbReference type="eggNOG" id="COG2207">
    <property type="taxonomic scope" value="Bacteria"/>
</dbReference>
<reference evidence="7 8" key="1">
    <citation type="submission" date="2013-08" db="EMBL/GenBank/DDBJ databases">
        <authorList>
            <person name="Huang J."/>
            <person name="Wang G."/>
        </authorList>
    </citation>
    <scope>NUCLEOTIDE SEQUENCE [LARGE SCALE GENOMIC DNA]</scope>
    <source>
        <strain evidence="7 8">JSM 072002</strain>
    </source>
</reference>
<evidence type="ECO:0000256" key="3">
    <source>
        <dbReference type="ARBA" id="ARBA00023163"/>
    </source>
</evidence>
<evidence type="ECO:0000259" key="5">
    <source>
        <dbReference type="PROSITE" id="PS01124"/>
    </source>
</evidence>
<dbReference type="Gene3D" id="3.40.50.2300">
    <property type="match status" value="1"/>
</dbReference>
<dbReference type="Gene3D" id="1.10.10.60">
    <property type="entry name" value="Homeodomain-like"/>
    <property type="match status" value="2"/>
</dbReference>
<dbReference type="AlphaFoldDB" id="A0A0A5HQI2"/>
<dbReference type="EMBL" id="AVPG01000018">
    <property type="protein sequence ID" value="KGX85882.1"/>
    <property type="molecule type" value="Genomic_DNA"/>
</dbReference>
<dbReference type="RefSeq" id="WP_036835027.1">
    <property type="nucleotide sequence ID" value="NZ_AVPG01000018.1"/>
</dbReference>
<keyword evidence="3" id="KW-0804">Transcription</keyword>
<dbReference type="OrthoDB" id="159632at2"/>
<dbReference type="GO" id="GO:0000160">
    <property type="term" value="P:phosphorelay signal transduction system"/>
    <property type="evidence" value="ECO:0007669"/>
    <property type="project" value="InterPro"/>
</dbReference>
<dbReference type="Pfam" id="PF12833">
    <property type="entry name" value="HTH_18"/>
    <property type="match status" value="1"/>
</dbReference>
<protein>
    <recommendedName>
        <fullName evidence="9">AraC family transcriptional regulator</fullName>
    </recommendedName>
</protein>
<dbReference type="PRINTS" id="PR00032">
    <property type="entry name" value="HTHARAC"/>
</dbReference>
<dbReference type="InterPro" id="IPR011006">
    <property type="entry name" value="CheY-like_superfamily"/>
</dbReference>
<dbReference type="InterPro" id="IPR001789">
    <property type="entry name" value="Sig_transdc_resp-reg_receiver"/>
</dbReference>
<dbReference type="PANTHER" id="PTHR43280">
    <property type="entry name" value="ARAC-FAMILY TRANSCRIPTIONAL REGULATOR"/>
    <property type="match status" value="1"/>
</dbReference>
<dbReference type="InterPro" id="IPR018060">
    <property type="entry name" value="HTH_AraC"/>
</dbReference>